<accession>A0A392W730</accession>
<keyword evidence="2" id="KW-1185">Reference proteome</keyword>
<dbReference type="EMBL" id="LXQA011364751">
    <property type="protein sequence ID" value="MCI94725.1"/>
    <property type="molecule type" value="Genomic_DNA"/>
</dbReference>
<reference evidence="1 2" key="1">
    <citation type="journal article" date="2018" name="Front. Plant Sci.">
        <title>Red Clover (Trifolium pratense) and Zigzag Clover (T. medium) - A Picture of Genomic Similarities and Differences.</title>
        <authorList>
            <person name="Dluhosova J."/>
            <person name="Istvanek J."/>
            <person name="Nedelnik J."/>
            <person name="Repkova J."/>
        </authorList>
    </citation>
    <scope>NUCLEOTIDE SEQUENCE [LARGE SCALE GENOMIC DNA]</scope>
    <source>
        <strain evidence="2">cv. 10/8</strain>
        <tissue evidence="1">Leaf</tissue>
    </source>
</reference>
<organism evidence="1 2">
    <name type="scientific">Trifolium medium</name>
    <dbReference type="NCBI Taxonomy" id="97028"/>
    <lineage>
        <taxon>Eukaryota</taxon>
        <taxon>Viridiplantae</taxon>
        <taxon>Streptophyta</taxon>
        <taxon>Embryophyta</taxon>
        <taxon>Tracheophyta</taxon>
        <taxon>Spermatophyta</taxon>
        <taxon>Magnoliopsida</taxon>
        <taxon>eudicotyledons</taxon>
        <taxon>Gunneridae</taxon>
        <taxon>Pentapetalae</taxon>
        <taxon>rosids</taxon>
        <taxon>fabids</taxon>
        <taxon>Fabales</taxon>
        <taxon>Fabaceae</taxon>
        <taxon>Papilionoideae</taxon>
        <taxon>50 kb inversion clade</taxon>
        <taxon>NPAAA clade</taxon>
        <taxon>Hologalegina</taxon>
        <taxon>IRL clade</taxon>
        <taxon>Trifolieae</taxon>
        <taxon>Trifolium</taxon>
    </lineage>
</organism>
<evidence type="ECO:0000313" key="1">
    <source>
        <dbReference type="EMBL" id="MCI94725.1"/>
    </source>
</evidence>
<name>A0A392W730_9FABA</name>
<comment type="caution">
    <text evidence="1">The sequence shown here is derived from an EMBL/GenBank/DDBJ whole genome shotgun (WGS) entry which is preliminary data.</text>
</comment>
<sequence length="55" mass="6432">QMAPGAVLEVARGRQARWWRQGRQLSPVVASRGQTFCRLIARCRQAMWWRQGLCF</sequence>
<evidence type="ECO:0000313" key="2">
    <source>
        <dbReference type="Proteomes" id="UP000265520"/>
    </source>
</evidence>
<protein>
    <submittedName>
        <fullName evidence="1">Uncharacterized protein</fullName>
    </submittedName>
</protein>
<proteinExistence type="predicted"/>
<feature type="non-terminal residue" evidence="1">
    <location>
        <position position="1"/>
    </location>
</feature>
<dbReference type="AlphaFoldDB" id="A0A392W730"/>
<dbReference type="Proteomes" id="UP000265520">
    <property type="component" value="Unassembled WGS sequence"/>
</dbReference>